<dbReference type="GO" id="GO:0010467">
    <property type="term" value="P:gene expression"/>
    <property type="evidence" value="ECO:0007669"/>
    <property type="project" value="UniProtKB-ARBA"/>
</dbReference>
<keyword evidence="2" id="KW-0690">Ribosome biogenesis</keyword>
<dbReference type="InterPro" id="IPR050079">
    <property type="entry name" value="DEAD_box_RNA_helicase"/>
</dbReference>
<dbReference type="AlphaFoldDB" id="A0A194X1X2"/>
<keyword evidence="5 13" id="KW-0347">Helicase</keyword>
<dbReference type="PROSITE" id="PS51195">
    <property type="entry name" value="Q_MOTIF"/>
    <property type="match status" value="1"/>
</dbReference>
<keyword evidence="3 13" id="KW-0547">Nucleotide-binding</keyword>
<feature type="region of interest" description="Disordered" evidence="14">
    <location>
        <begin position="424"/>
        <end position="460"/>
    </location>
</feature>
<dbReference type="InParanoid" id="A0A194X1X2"/>
<evidence type="ECO:0000259" key="17">
    <source>
        <dbReference type="PROSITE" id="PS51195"/>
    </source>
</evidence>
<keyword evidence="6 13" id="KW-0067">ATP-binding</keyword>
<evidence type="ECO:0000256" key="12">
    <source>
        <dbReference type="PROSITE-ProRule" id="PRU00552"/>
    </source>
</evidence>
<name>A0A194X1X2_MOLSC</name>
<keyword evidence="19" id="KW-1185">Reference proteome</keyword>
<evidence type="ECO:0000256" key="7">
    <source>
        <dbReference type="ARBA" id="ARBA00022884"/>
    </source>
</evidence>
<evidence type="ECO:0000256" key="6">
    <source>
        <dbReference type="ARBA" id="ARBA00022840"/>
    </source>
</evidence>
<reference evidence="18 19" key="1">
    <citation type="submission" date="2015-10" db="EMBL/GenBank/DDBJ databases">
        <title>Full genome of DAOMC 229536 Phialocephala scopiformis, a fungal endophyte of spruce producing the potent anti-insectan compound rugulosin.</title>
        <authorList>
            <consortium name="DOE Joint Genome Institute"/>
            <person name="Walker A.K."/>
            <person name="Frasz S.L."/>
            <person name="Seifert K.A."/>
            <person name="Miller J.D."/>
            <person name="Mondo S.J."/>
            <person name="Labutti K."/>
            <person name="Lipzen A."/>
            <person name="Dockter R."/>
            <person name="Kennedy M."/>
            <person name="Grigoriev I.V."/>
            <person name="Spatafora J.W."/>
        </authorList>
    </citation>
    <scope>NUCLEOTIDE SEQUENCE [LARGE SCALE GENOMIC DNA]</scope>
    <source>
        <strain evidence="18 19">CBS 120377</strain>
    </source>
</reference>
<keyword evidence="7" id="KW-0694">RNA-binding</keyword>
<dbReference type="GO" id="GO:0005524">
    <property type="term" value="F:ATP binding"/>
    <property type="evidence" value="ECO:0007669"/>
    <property type="project" value="UniProtKB-KW"/>
</dbReference>
<evidence type="ECO:0000256" key="10">
    <source>
        <dbReference type="ARBA" id="ARBA00024394"/>
    </source>
</evidence>
<evidence type="ECO:0000256" key="9">
    <source>
        <dbReference type="ARBA" id="ARBA00024350"/>
    </source>
</evidence>
<dbReference type="OrthoDB" id="10261904at2759"/>
<dbReference type="PROSITE" id="PS51194">
    <property type="entry name" value="HELICASE_CTER"/>
    <property type="match status" value="1"/>
</dbReference>
<dbReference type="GO" id="GO:0003724">
    <property type="term" value="F:RNA helicase activity"/>
    <property type="evidence" value="ECO:0007669"/>
    <property type="project" value="InterPro"/>
</dbReference>
<accession>A0A194X1X2</accession>
<comment type="similarity">
    <text evidence="9">Belongs to the DEAD box helicase family. DDX47/RRP3 subfamily.</text>
</comment>
<dbReference type="GO" id="GO:0016787">
    <property type="term" value="F:hydrolase activity"/>
    <property type="evidence" value="ECO:0007669"/>
    <property type="project" value="UniProtKB-KW"/>
</dbReference>
<dbReference type="FunCoup" id="A0A194X1X2">
    <property type="interactions" value="1145"/>
</dbReference>
<evidence type="ECO:0000256" key="13">
    <source>
        <dbReference type="RuleBase" id="RU000492"/>
    </source>
</evidence>
<dbReference type="SMART" id="SM00487">
    <property type="entry name" value="DEXDc"/>
    <property type="match status" value="1"/>
</dbReference>
<evidence type="ECO:0000256" key="4">
    <source>
        <dbReference type="ARBA" id="ARBA00022801"/>
    </source>
</evidence>
<dbReference type="SMART" id="SM00490">
    <property type="entry name" value="HELICc"/>
    <property type="match status" value="1"/>
</dbReference>
<dbReference type="InterPro" id="IPR001650">
    <property type="entry name" value="Helicase_C-like"/>
</dbReference>
<feature type="domain" description="Helicase ATP-binding" evidence="15">
    <location>
        <begin position="70"/>
        <end position="240"/>
    </location>
</feature>
<evidence type="ECO:0000313" key="18">
    <source>
        <dbReference type="EMBL" id="KUJ14198.1"/>
    </source>
</evidence>
<dbReference type="GO" id="GO:0042254">
    <property type="term" value="P:ribosome biogenesis"/>
    <property type="evidence" value="ECO:0007669"/>
    <property type="project" value="UniProtKB-KW"/>
</dbReference>
<feature type="domain" description="Helicase C-terminal" evidence="16">
    <location>
        <begin position="264"/>
        <end position="411"/>
    </location>
</feature>
<dbReference type="PANTHER" id="PTHR47959">
    <property type="entry name" value="ATP-DEPENDENT RNA HELICASE RHLE-RELATED"/>
    <property type="match status" value="1"/>
</dbReference>
<dbReference type="PROSITE" id="PS51192">
    <property type="entry name" value="HELICASE_ATP_BIND_1"/>
    <property type="match status" value="1"/>
</dbReference>
<evidence type="ECO:0000256" key="14">
    <source>
        <dbReference type="SAM" id="MobiDB-lite"/>
    </source>
</evidence>
<dbReference type="CDD" id="cd17954">
    <property type="entry name" value="DEADc_DDX47"/>
    <property type="match status" value="1"/>
</dbReference>
<evidence type="ECO:0000256" key="5">
    <source>
        <dbReference type="ARBA" id="ARBA00022806"/>
    </source>
</evidence>
<dbReference type="Pfam" id="PF00270">
    <property type="entry name" value="DEAD"/>
    <property type="match status" value="1"/>
</dbReference>
<dbReference type="InterPro" id="IPR014001">
    <property type="entry name" value="Helicase_ATP-bd"/>
</dbReference>
<dbReference type="STRING" id="149040.A0A194X1X2"/>
<dbReference type="GeneID" id="28827421"/>
<feature type="domain" description="DEAD-box RNA helicase Q" evidence="17">
    <location>
        <begin position="39"/>
        <end position="67"/>
    </location>
</feature>
<dbReference type="RefSeq" id="XP_018068553.1">
    <property type="nucleotide sequence ID" value="XM_018217695.1"/>
</dbReference>
<evidence type="ECO:0000256" key="11">
    <source>
        <dbReference type="ARBA" id="ARBA00024398"/>
    </source>
</evidence>
<evidence type="ECO:0000259" key="15">
    <source>
        <dbReference type="PROSITE" id="PS51192"/>
    </source>
</evidence>
<dbReference type="PROSITE" id="PS00039">
    <property type="entry name" value="DEAD_ATP_HELICASE"/>
    <property type="match status" value="1"/>
</dbReference>
<evidence type="ECO:0000313" key="19">
    <source>
        <dbReference type="Proteomes" id="UP000070700"/>
    </source>
</evidence>
<comment type="subcellular location">
    <subcellularLocation>
        <location evidence="1">Nucleus</location>
    </subcellularLocation>
</comment>
<dbReference type="PANTHER" id="PTHR47959:SF24">
    <property type="entry name" value="ATP-DEPENDENT RNA HELICASE"/>
    <property type="match status" value="1"/>
</dbReference>
<dbReference type="Proteomes" id="UP000070700">
    <property type="component" value="Unassembled WGS sequence"/>
</dbReference>
<dbReference type="InterPro" id="IPR044765">
    <property type="entry name" value="DDX47/Rrp3_DEADc"/>
</dbReference>
<evidence type="ECO:0000256" key="2">
    <source>
        <dbReference type="ARBA" id="ARBA00022517"/>
    </source>
</evidence>
<dbReference type="InterPro" id="IPR027417">
    <property type="entry name" value="P-loop_NTPase"/>
</dbReference>
<evidence type="ECO:0000256" key="1">
    <source>
        <dbReference type="ARBA" id="ARBA00004123"/>
    </source>
</evidence>
<feature type="short sequence motif" description="Q motif" evidence="12">
    <location>
        <begin position="39"/>
        <end position="67"/>
    </location>
</feature>
<dbReference type="KEGG" id="psco:LY89DRAFT_708646"/>
<dbReference type="Pfam" id="PF00271">
    <property type="entry name" value="Helicase_C"/>
    <property type="match status" value="1"/>
</dbReference>
<evidence type="ECO:0000256" key="3">
    <source>
        <dbReference type="ARBA" id="ARBA00022741"/>
    </source>
</evidence>
<keyword evidence="8" id="KW-0539">Nucleus</keyword>
<evidence type="ECO:0000259" key="16">
    <source>
        <dbReference type="PROSITE" id="PS51194"/>
    </source>
</evidence>
<feature type="compositionally biased region" description="Basic and acidic residues" evidence="14">
    <location>
        <begin position="424"/>
        <end position="436"/>
    </location>
</feature>
<organism evidence="18 19">
    <name type="scientific">Mollisia scopiformis</name>
    <name type="common">Conifer needle endophyte fungus</name>
    <name type="synonym">Phialocephala scopiformis</name>
    <dbReference type="NCBI Taxonomy" id="149040"/>
    <lineage>
        <taxon>Eukaryota</taxon>
        <taxon>Fungi</taxon>
        <taxon>Dikarya</taxon>
        <taxon>Ascomycota</taxon>
        <taxon>Pezizomycotina</taxon>
        <taxon>Leotiomycetes</taxon>
        <taxon>Helotiales</taxon>
        <taxon>Mollisiaceae</taxon>
        <taxon>Mollisia</taxon>
    </lineage>
</organism>
<sequence>MLSSKRKRIHDATVSTEHGLLNSSNHAVTLSESEPNSPKTFRALGILESLCEACDSLGYTTPTPIQAQSIPIALQGRDLIGLAETGSGKTAAFVLPILQALINQPQPLHSLILAPTRELAQQTLKVIEVLGTLVSVRCALLIGGLDMVSQAIVLGKKPHIVVATPGRLLDHLENTKGFSLRQLKYLVLDEADRLLDLDFGPILDKVLKILPKRTTYLFSATMSSKVESLQRACLSDPVRVSTSTERETVSTLSQSYMFIPCKHKDTYLIHTLDERAGQMAIIFTRTVNECQRISILLRHLGFPAIPLHGQLSQSVRLGALNKFRLGSRSLLIATDVAARGLDIPSVDLVINHDLPQDSKTYIHRVGRTARAGKCGIAISFVTQYDVELWLRIEAALGKKLNEQKLVKEEVMVFAERVGDAQRAAAREMKDLHDKRGNPGATLRHKRNGKRSRDDMDQDEG</sequence>
<gene>
    <name evidence="18" type="ORF">LY89DRAFT_708646</name>
</gene>
<keyword evidence="4 13" id="KW-0378">Hydrolase</keyword>
<dbReference type="GO" id="GO:0005829">
    <property type="term" value="C:cytosol"/>
    <property type="evidence" value="ECO:0007669"/>
    <property type="project" value="TreeGrafter"/>
</dbReference>
<proteinExistence type="inferred from homology"/>
<dbReference type="Gene3D" id="3.40.50.300">
    <property type="entry name" value="P-loop containing nucleotide triphosphate hydrolases"/>
    <property type="match status" value="2"/>
</dbReference>
<dbReference type="GO" id="GO:0003723">
    <property type="term" value="F:RNA binding"/>
    <property type="evidence" value="ECO:0007669"/>
    <property type="project" value="UniProtKB-KW"/>
</dbReference>
<dbReference type="SUPFAM" id="SSF52540">
    <property type="entry name" value="P-loop containing nucleoside triphosphate hydrolases"/>
    <property type="match status" value="1"/>
</dbReference>
<dbReference type="InterPro" id="IPR000629">
    <property type="entry name" value="RNA-helicase_DEAD-box_CS"/>
</dbReference>
<dbReference type="CDD" id="cd18787">
    <property type="entry name" value="SF2_C_DEAD"/>
    <property type="match status" value="1"/>
</dbReference>
<dbReference type="InterPro" id="IPR014014">
    <property type="entry name" value="RNA_helicase_DEAD_Q_motif"/>
</dbReference>
<dbReference type="EMBL" id="KQ947420">
    <property type="protein sequence ID" value="KUJ14198.1"/>
    <property type="molecule type" value="Genomic_DNA"/>
</dbReference>
<evidence type="ECO:0000256" key="8">
    <source>
        <dbReference type="ARBA" id="ARBA00023242"/>
    </source>
</evidence>
<dbReference type="GO" id="GO:0005634">
    <property type="term" value="C:nucleus"/>
    <property type="evidence" value="ECO:0007669"/>
    <property type="project" value="UniProtKB-SubCell"/>
</dbReference>
<dbReference type="InterPro" id="IPR011545">
    <property type="entry name" value="DEAD/DEAH_box_helicase_dom"/>
</dbReference>
<protein>
    <recommendedName>
        <fullName evidence="11">ATP-dependent rRNA helicase RRP3</fullName>
    </recommendedName>
    <alternativeName>
        <fullName evidence="10">ATP-dependent rRNA helicase rrp3</fullName>
    </alternativeName>
</protein>